<dbReference type="SUPFAM" id="SSF56112">
    <property type="entry name" value="Protein kinase-like (PK-like)"/>
    <property type="match status" value="1"/>
</dbReference>
<reference evidence="3 4" key="1">
    <citation type="submission" date="2019-01" db="EMBL/GenBank/DDBJ databases">
        <authorList>
            <person name="Chen W.-M."/>
        </authorList>
    </citation>
    <scope>NUCLEOTIDE SEQUENCE [LARGE SCALE GENOMIC DNA]</scope>
    <source>
        <strain evidence="3 4">KYPY4</strain>
    </source>
</reference>
<dbReference type="PROSITE" id="PS50011">
    <property type="entry name" value="PROTEIN_KINASE_DOM"/>
    <property type="match status" value="1"/>
</dbReference>
<dbReference type="InterPro" id="IPR013976">
    <property type="entry name" value="HDOD"/>
</dbReference>
<evidence type="ECO:0000259" key="2">
    <source>
        <dbReference type="PROSITE" id="PS51833"/>
    </source>
</evidence>
<dbReference type="PANTHER" id="PTHR33525">
    <property type="match status" value="1"/>
</dbReference>
<dbReference type="SMART" id="SM00220">
    <property type="entry name" value="S_TKc"/>
    <property type="match status" value="1"/>
</dbReference>
<dbReference type="Pfam" id="PF00069">
    <property type="entry name" value="Pkinase"/>
    <property type="match status" value="1"/>
</dbReference>
<dbReference type="InterPro" id="IPR052340">
    <property type="entry name" value="RNase_Y/CdgJ"/>
</dbReference>
<gene>
    <name evidence="3" type="ORF">EOE66_09985</name>
</gene>
<name>A0A437RHG8_9BURK</name>
<evidence type="ECO:0000313" key="4">
    <source>
        <dbReference type="Proteomes" id="UP000285575"/>
    </source>
</evidence>
<accession>A0A437RHG8</accession>
<evidence type="ECO:0000259" key="1">
    <source>
        <dbReference type="PROSITE" id="PS50011"/>
    </source>
</evidence>
<keyword evidence="4" id="KW-1185">Reference proteome</keyword>
<dbReference type="Gene3D" id="1.10.510.10">
    <property type="entry name" value="Transferase(Phosphotransferase) domain 1"/>
    <property type="match status" value="1"/>
</dbReference>
<dbReference type="Gene3D" id="3.30.200.20">
    <property type="entry name" value="Phosphorylase Kinase, domain 1"/>
    <property type="match status" value="1"/>
</dbReference>
<feature type="domain" description="Protein kinase" evidence="1">
    <location>
        <begin position="7"/>
        <end position="259"/>
    </location>
</feature>
<organism evidence="3 4">
    <name type="scientific">Rubrivivax rivuli</name>
    <dbReference type="NCBI Taxonomy" id="1862385"/>
    <lineage>
        <taxon>Bacteria</taxon>
        <taxon>Pseudomonadati</taxon>
        <taxon>Pseudomonadota</taxon>
        <taxon>Betaproteobacteria</taxon>
        <taxon>Burkholderiales</taxon>
        <taxon>Sphaerotilaceae</taxon>
        <taxon>Rubrivivax</taxon>
    </lineage>
</organism>
<dbReference type="Pfam" id="PF08668">
    <property type="entry name" value="HDOD"/>
    <property type="match status" value="1"/>
</dbReference>
<sequence>MRWFGRMQLLQLLGKSERTMAWRVADPRSGQELMLVLPRVQPADAAALERWQQTVRQASRLNHPQLAAVVETGVQDGWPYVAYDPRDSATLTEKMSARGLPGLEAAAWITQALQGLAYAHEAGLGHHDVQPHLLLVSDSGQVRVAGLGVASEMLSVGPAAAPEAGGLRGQREAAERDVLACGLVLYTLLCGQPALEEPDVGRVIARMPPLGRDIVRLPWTTAQPVPEPLRAIVNRATDRQERQRYRNARTLLRALEGWQRTESSNGGGPLVLLTDKLRTAGVLPASPGGADQAARVAMMERERTIELAEAVLEDMALSFELLRLVNSAQVRGAQISGSGPVLTVRRAIAMLGLEGVRRAALALRPWPGPLNDVGAAELQRLFDRCRRAGRVALVLRPAGYDAEVVYLITLLQNLGRLVVHYHFPDEAQQIRRLMQPAPPAREGESEDPGMTEEGAAFAVLGTDIESIGAAVARYWGLDDAVLSMVRRQPVATNPRTPDTDDDLLRALGSCANEAVDALAQPTPRIVQGLTRVVSRYGRLFNFGVRELQAALQAQAISPLTVQATAPAPLGPAETPAHAARAPR</sequence>
<dbReference type="InterPro" id="IPR000719">
    <property type="entry name" value="Prot_kinase_dom"/>
</dbReference>
<dbReference type="GO" id="GO:0005524">
    <property type="term" value="F:ATP binding"/>
    <property type="evidence" value="ECO:0007669"/>
    <property type="project" value="InterPro"/>
</dbReference>
<dbReference type="GO" id="GO:0004672">
    <property type="term" value="F:protein kinase activity"/>
    <property type="evidence" value="ECO:0007669"/>
    <property type="project" value="InterPro"/>
</dbReference>
<dbReference type="Proteomes" id="UP000285575">
    <property type="component" value="Unassembled WGS sequence"/>
</dbReference>
<dbReference type="OrthoDB" id="9146420at2"/>
<feature type="domain" description="HDOD" evidence="2">
    <location>
        <begin position="283"/>
        <end position="491"/>
    </location>
</feature>
<dbReference type="EMBL" id="SACR01000003">
    <property type="protein sequence ID" value="RVU46179.1"/>
    <property type="molecule type" value="Genomic_DNA"/>
</dbReference>
<evidence type="ECO:0000313" key="3">
    <source>
        <dbReference type="EMBL" id="RVU46179.1"/>
    </source>
</evidence>
<dbReference type="PANTHER" id="PTHR33525:SF4">
    <property type="entry name" value="CYCLIC DI-GMP PHOSPHODIESTERASE CDGJ"/>
    <property type="match status" value="1"/>
</dbReference>
<dbReference type="Gene3D" id="1.10.3210.10">
    <property type="entry name" value="Hypothetical protein af1432"/>
    <property type="match status" value="1"/>
</dbReference>
<dbReference type="SUPFAM" id="SSF109604">
    <property type="entry name" value="HD-domain/PDEase-like"/>
    <property type="match status" value="1"/>
</dbReference>
<dbReference type="InterPro" id="IPR011009">
    <property type="entry name" value="Kinase-like_dom_sf"/>
</dbReference>
<proteinExistence type="predicted"/>
<dbReference type="AlphaFoldDB" id="A0A437RHG8"/>
<protein>
    <submittedName>
        <fullName evidence="3">HDOD domain-containing protein</fullName>
    </submittedName>
</protein>
<comment type="caution">
    <text evidence="3">The sequence shown here is derived from an EMBL/GenBank/DDBJ whole genome shotgun (WGS) entry which is preliminary data.</text>
</comment>
<dbReference type="PROSITE" id="PS51833">
    <property type="entry name" value="HDOD"/>
    <property type="match status" value="1"/>
</dbReference>